<keyword evidence="9" id="KW-0808">Transferase</keyword>
<dbReference type="PROSITE" id="PS00374">
    <property type="entry name" value="MGMT"/>
    <property type="match status" value="1"/>
</dbReference>
<organism evidence="18 19">
    <name type="scientific">Saccharopolyspora taberi</name>
    <dbReference type="NCBI Taxonomy" id="60895"/>
    <lineage>
        <taxon>Bacteria</taxon>
        <taxon>Bacillati</taxon>
        <taxon>Actinomycetota</taxon>
        <taxon>Actinomycetes</taxon>
        <taxon>Pseudonocardiales</taxon>
        <taxon>Pseudonocardiaceae</taxon>
        <taxon>Saccharopolyspora</taxon>
    </lineage>
</organism>
<comment type="cofactor">
    <cofactor evidence="2">
        <name>Zn(2+)</name>
        <dbReference type="ChEBI" id="CHEBI:29105"/>
    </cofactor>
</comment>
<keyword evidence="7" id="KW-0597">Phosphoprotein</keyword>
<name>A0ABN3VGD0_9PSEU</name>
<evidence type="ECO:0000256" key="1">
    <source>
        <dbReference type="ARBA" id="ARBA00001286"/>
    </source>
</evidence>
<dbReference type="PANTHER" id="PTHR46460">
    <property type="entry name" value="METHYLATED-DNA--PROTEIN-CYSTEINE METHYLTRANSFERASE"/>
    <property type="match status" value="1"/>
</dbReference>
<evidence type="ECO:0000256" key="12">
    <source>
        <dbReference type="ARBA" id="ARBA00022833"/>
    </source>
</evidence>
<comment type="similarity">
    <text evidence="4">Belongs to the MGMT family.</text>
</comment>
<keyword evidence="10" id="KW-0479">Metal-binding</keyword>
<keyword evidence="11" id="KW-0227">DNA damage</keyword>
<evidence type="ECO:0000256" key="2">
    <source>
        <dbReference type="ARBA" id="ARBA00001947"/>
    </source>
</evidence>
<evidence type="ECO:0000313" key="19">
    <source>
        <dbReference type="Proteomes" id="UP001500979"/>
    </source>
</evidence>
<keyword evidence="8" id="KW-0489">Methyltransferase</keyword>
<comment type="function">
    <text evidence="3">Involved in the cellular defense against the biological effects of O6-methylguanine (O6-MeG) and O4-methylthymine (O4-MeT) in DNA. Repairs the methylated nucleobase in DNA by stoichiometrically transferring the methyl group to a cysteine residue in the enzyme. This is a suicide reaction: the enzyme is irreversibly inactivated.</text>
</comment>
<dbReference type="Gene3D" id="1.10.10.10">
    <property type="entry name" value="Winged helix-like DNA-binding domain superfamily/Winged helix DNA-binding domain"/>
    <property type="match status" value="1"/>
</dbReference>
<dbReference type="InterPro" id="IPR014048">
    <property type="entry name" value="MethylDNA_cys_MeTrfase_DNA-bd"/>
</dbReference>
<dbReference type="InterPro" id="IPR001497">
    <property type="entry name" value="MethylDNA_cys_MeTrfase_AS"/>
</dbReference>
<dbReference type="CDD" id="cd06445">
    <property type="entry name" value="ATase"/>
    <property type="match status" value="1"/>
</dbReference>
<keyword evidence="19" id="KW-1185">Reference proteome</keyword>
<evidence type="ECO:0000256" key="13">
    <source>
        <dbReference type="ARBA" id="ARBA00023125"/>
    </source>
</evidence>
<gene>
    <name evidence="18" type="ORF">GCM10010470_42240</name>
</gene>
<evidence type="ECO:0000256" key="8">
    <source>
        <dbReference type="ARBA" id="ARBA00022603"/>
    </source>
</evidence>
<keyword evidence="14" id="KW-0234">DNA repair</keyword>
<evidence type="ECO:0000256" key="4">
    <source>
        <dbReference type="ARBA" id="ARBA00008711"/>
    </source>
</evidence>
<evidence type="ECO:0000256" key="9">
    <source>
        <dbReference type="ARBA" id="ARBA00022679"/>
    </source>
</evidence>
<evidence type="ECO:0000256" key="10">
    <source>
        <dbReference type="ARBA" id="ARBA00022723"/>
    </source>
</evidence>
<dbReference type="InterPro" id="IPR036217">
    <property type="entry name" value="MethylDNA_cys_MeTrfase_DNAb"/>
</dbReference>
<evidence type="ECO:0000256" key="3">
    <source>
        <dbReference type="ARBA" id="ARBA00003317"/>
    </source>
</evidence>
<keyword evidence="13" id="KW-0238">DNA-binding</keyword>
<reference evidence="18 19" key="1">
    <citation type="journal article" date="2019" name="Int. J. Syst. Evol. Microbiol.">
        <title>The Global Catalogue of Microorganisms (GCM) 10K type strain sequencing project: providing services to taxonomists for standard genome sequencing and annotation.</title>
        <authorList>
            <consortium name="The Broad Institute Genomics Platform"/>
            <consortium name="The Broad Institute Genome Sequencing Center for Infectious Disease"/>
            <person name="Wu L."/>
            <person name="Ma J."/>
        </authorList>
    </citation>
    <scope>NUCLEOTIDE SEQUENCE [LARGE SCALE GENOMIC DNA]</scope>
    <source>
        <strain evidence="18 19">JCM 9383</strain>
    </source>
</reference>
<dbReference type="Pfam" id="PF01035">
    <property type="entry name" value="DNA_binding_1"/>
    <property type="match status" value="1"/>
</dbReference>
<proteinExistence type="inferred from homology"/>
<dbReference type="EMBL" id="BAAAUX010000016">
    <property type="protein sequence ID" value="GAA2802695.1"/>
    <property type="molecule type" value="Genomic_DNA"/>
</dbReference>
<dbReference type="SUPFAM" id="SSF46767">
    <property type="entry name" value="Methylated DNA-protein cysteine methyltransferase, C-terminal domain"/>
    <property type="match status" value="1"/>
</dbReference>
<evidence type="ECO:0000259" key="16">
    <source>
        <dbReference type="Pfam" id="PF01035"/>
    </source>
</evidence>
<evidence type="ECO:0000256" key="11">
    <source>
        <dbReference type="ARBA" id="ARBA00022763"/>
    </source>
</evidence>
<feature type="domain" description="Methylated-DNA-[protein]-cysteine S-methyltransferase DNA binding" evidence="16">
    <location>
        <begin position="85"/>
        <end position="160"/>
    </location>
</feature>
<evidence type="ECO:0000259" key="17">
    <source>
        <dbReference type="Pfam" id="PF02870"/>
    </source>
</evidence>
<dbReference type="InterPro" id="IPR036631">
    <property type="entry name" value="MGMT_N_sf"/>
</dbReference>
<evidence type="ECO:0000256" key="7">
    <source>
        <dbReference type="ARBA" id="ARBA00022553"/>
    </source>
</evidence>
<dbReference type="Pfam" id="PF02870">
    <property type="entry name" value="Methyltransf_1N"/>
    <property type="match status" value="1"/>
</dbReference>
<dbReference type="RefSeq" id="WP_344682360.1">
    <property type="nucleotide sequence ID" value="NZ_BAAAUX010000016.1"/>
</dbReference>
<keyword evidence="12" id="KW-0862">Zinc</keyword>
<evidence type="ECO:0000256" key="15">
    <source>
        <dbReference type="ARBA" id="ARBA00049348"/>
    </source>
</evidence>
<evidence type="ECO:0000256" key="14">
    <source>
        <dbReference type="ARBA" id="ARBA00023204"/>
    </source>
</evidence>
<dbReference type="InterPro" id="IPR036388">
    <property type="entry name" value="WH-like_DNA-bd_sf"/>
</dbReference>
<dbReference type="EC" id="2.1.1.63" evidence="5"/>
<comment type="caution">
    <text evidence="18">The sequence shown here is derived from an EMBL/GenBank/DDBJ whole genome shotgun (WGS) entry which is preliminary data.</text>
</comment>
<dbReference type="Gene3D" id="3.30.160.70">
    <property type="entry name" value="Methylated DNA-protein cysteine methyltransferase domain"/>
    <property type="match status" value="1"/>
</dbReference>
<protein>
    <recommendedName>
        <fullName evidence="6">Methylated-DNA--protein-cysteine methyltransferase</fullName>
        <ecNumber evidence="5">2.1.1.63</ecNumber>
    </recommendedName>
</protein>
<evidence type="ECO:0000256" key="6">
    <source>
        <dbReference type="ARBA" id="ARBA00015377"/>
    </source>
</evidence>
<comment type="catalytic activity">
    <reaction evidence="15">
        <text>a 6-O-methyl-2'-deoxyguanosine in DNA + L-cysteinyl-[protein] = S-methyl-L-cysteinyl-[protein] + a 2'-deoxyguanosine in DNA</text>
        <dbReference type="Rhea" id="RHEA:24000"/>
        <dbReference type="Rhea" id="RHEA-COMP:10131"/>
        <dbReference type="Rhea" id="RHEA-COMP:10132"/>
        <dbReference type="Rhea" id="RHEA-COMP:11367"/>
        <dbReference type="Rhea" id="RHEA-COMP:11368"/>
        <dbReference type="ChEBI" id="CHEBI:29950"/>
        <dbReference type="ChEBI" id="CHEBI:82612"/>
        <dbReference type="ChEBI" id="CHEBI:85445"/>
        <dbReference type="ChEBI" id="CHEBI:85448"/>
        <dbReference type="EC" id="2.1.1.63"/>
    </reaction>
</comment>
<dbReference type="PANTHER" id="PTHR46460:SF1">
    <property type="entry name" value="METHYLATED-DNA--PROTEIN-CYSTEINE METHYLTRANSFERASE"/>
    <property type="match status" value="1"/>
</dbReference>
<dbReference type="Proteomes" id="UP001500979">
    <property type="component" value="Unassembled WGS sequence"/>
</dbReference>
<sequence>MVLSWAVLPSPVGDLTVVAGDSGLRQVAFSGPERVLPGYDGVELREDGGPAAAVSAQLADYFAGRRRDFDLPIDWDTVQGLRLHVLRTLHEQVGFGETVSYRGLAERSGRPEAARAVGTIMGSNPVPIVVPCHRVLASGGGLGGFGPGLEAKRRLLVLEGSLEATLLELDMLP</sequence>
<accession>A0ABN3VGD0</accession>
<evidence type="ECO:0000313" key="18">
    <source>
        <dbReference type="EMBL" id="GAA2802695.1"/>
    </source>
</evidence>
<feature type="domain" description="Methylguanine DNA methyltransferase ribonuclease-like" evidence="17">
    <location>
        <begin position="5"/>
        <end position="74"/>
    </location>
</feature>
<comment type="catalytic activity">
    <reaction evidence="1">
        <text>a 4-O-methyl-thymidine in DNA + L-cysteinyl-[protein] = a thymidine in DNA + S-methyl-L-cysteinyl-[protein]</text>
        <dbReference type="Rhea" id="RHEA:53428"/>
        <dbReference type="Rhea" id="RHEA-COMP:10131"/>
        <dbReference type="Rhea" id="RHEA-COMP:10132"/>
        <dbReference type="Rhea" id="RHEA-COMP:13555"/>
        <dbReference type="Rhea" id="RHEA-COMP:13556"/>
        <dbReference type="ChEBI" id="CHEBI:29950"/>
        <dbReference type="ChEBI" id="CHEBI:82612"/>
        <dbReference type="ChEBI" id="CHEBI:137386"/>
        <dbReference type="ChEBI" id="CHEBI:137387"/>
        <dbReference type="EC" id="2.1.1.63"/>
    </reaction>
</comment>
<dbReference type="InterPro" id="IPR008332">
    <property type="entry name" value="MethylG_MeTrfase_N"/>
</dbReference>
<dbReference type="SUPFAM" id="SSF53155">
    <property type="entry name" value="Methylated DNA-protein cysteine methyltransferase domain"/>
    <property type="match status" value="1"/>
</dbReference>
<evidence type="ECO:0000256" key="5">
    <source>
        <dbReference type="ARBA" id="ARBA00011918"/>
    </source>
</evidence>
<dbReference type="NCBIfam" id="TIGR00589">
    <property type="entry name" value="ogt"/>
    <property type="match status" value="1"/>
</dbReference>